<dbReference type="GO" id="GO:0032259">
    <property type="term" value="P:methylation"/>
    <property type="evidence" value="ECO:0007669"/>
    <property type="project" value="UniProtKB-KW"/>
</dbReference>
<evidence type="ECO:0000313" key="7">
    <source>
        <dbReference type="Proteomes" id="UP001198862"/>
    </source>
</evidence>
<dbReference type="InterPro" id="IPR012327">
    <property type="entry name" value="MeTrfase_D12"/>
</dbReference>
<dbReference type="InterPro" id="IPR029063">
    <property type="entry name" value="SAM-dependent_MTases_sf"/>
</dbReference>
<accession>A0ABS8KW58</accession>
<evidence type="ECO:0000256" key="5">
    <source>
        <dbReference type="ARBA" id="ARBA00047942"/>
    </source>
</evidence>
<reference evidence="6 7" key="1">
    <citation type="submission" date="2021-11" db="EMBL/GenBank/DDBJ databases">
        <authorList>
            <person name="Lee D.-H."/>
            <person name="Kim S.-B."/>
        </authorList>
    </citation>
    <scope>NUCLEOTIDE SEQUENCE [LARGE SCALE GENOMIC DNA]</scope>
    <source>
        <strain evidence="6 7">KCTC 52223</strain>
    </source>
</reference>
<evidence type="ECO:0000256" key="1">
    <source>
        <dbReference type="ARBA" id="ARBA00011900"/>
    </source>
</evidence>
<name>A0ABS8KW58_9HYPH</name>
<evidence type="ECO:0000256" key="2">
    <source>
        <dbReference type="ARBA" id="ARBA00022603"/>
    </source>
</evidence>
<dbReference type="EC" id="2.1.1.72" evidence="1"/>
<dbReference type="RefSeq" id="WP_230551087.1">
    <property type="nucleotide sequence ID" value="NZ_JAJISD010000005.1"/>
</dbReference>
<dbReference type="Proteomes" id="UP001198862">
    <property type="component" value="Unassembled WGS sequence"/>
</dbReference>
<dbReference type="Gene3D" id="3.40.50.150">
    <property type="entry name" value="Vaccinia Virus protein VP39"/>
    <property type="match status" value="1"/>
</dbReference>
<gene>
    <name evidence="6" type="ORF">LJ725_12985</name>
</gene>
<dbReference type="GO" id="GO:0008168">
    <property type="term" value="F:methyltransferase activity"/>
    <property type="evidence" value="ECO:0007669"/>
    <property type="project" value="UniProtKB-KW"/>
</dbReference>
<comment type="caution">
    <text evidence="6">The sequence shown here is derived from an EMBL/GenBank/DDBJ whole genome shotgun (WGS) entry which is preliminary data.</text>
</comment>
<organism evidence="6 7">
    <name type="scientific">Reyranella aquatilis</name>
    <dbReference type="NCBI Taxonomy" id="2035356"/>
    <lineage>
        <taxon>Bacteria</taxon>
        <taxon>Pseudomonadati</taxon>
        <taxon>Pseudomonadota</taxon>
        <taxon>Alphaproteobacteria</taxon>
        <taxon>Hyphomicrobiales</taxon>
        <taxon>Reyranellaceae</taxon>
        <taxon>Reyranella</taxon>
    </lineage>
</organism>
<evidence type="ECO:0000256" key="3">
    <source>
        <dbReference type="ARBA" id="ARBA00022679"/>
    </source>
</evidence>
<evidence type="ECO:0000313" key="6">
    <source>
        <dbReference type="EMBL" id="MCC8429888.1"/>
    </source>
</evidence>
<dbReference type="PROSITE" id="PS00092">
    <property type="entry name" value="N6_MTASE"/>
    <property type="match status" value="1"/>
</dbReference>
<dbReference type="SUPFAM" id="SSF53335">
    <property type="entry name" value="S-adenosyl-L-methionine-dependent methyltransferases"/>
    <property type="match status" value="1"/>
</dbReference>
<dbReference type="Pfam" id="PF02086">
    <property type="entry name" value="MethyltransfD12"/>
    <property type="match status" value="1"/>
</dbReference>
<sequence>MTKVAPAPLHVPRAALAVVPLRGSEAAIAGMPTQAAKYPEMRYMGSKTRLLPWIFETLNLVDFESALDPFSGTGCVSYLMKAMGRRVVASDFLNFPSIVARATVENNHTHLDGKAIKRLLDRTKPAHNFIERTFERVFYTPEDLRFLDLVSGNIRQLQDPHQQALAFAALFRSCLKRQPRGVFTISGNLSRYDDGRRDLRLSIEEHFLEQIEVYNAAVFDNGRKNHALRSDLFELTRRKVDLVYLDPPYVPRSDDNCYIKRYHFLEGLSCYWQGLPVNTSTKVKKIAKRYTPFSYRHTAIEAFDRMFARFKHSKIALSYSSNGFPDLDQLEALMRRYKSSVRVFERPHRYHFGTHVGVKRAAVTEYLIVGS</sequence>
<keyword evidence="4" id="KW-0949">S-adenosyl-L-methionine</keyword>
<keyword evidence="7" id="KW-1185">Reference proteome</keyword>
<dbReference type="InterPro" id="IPR002052">
    <property type="entry name" value="DNA_methylase_N6_adenine_CS"/>
</dbReference>
<proteinExistence type="predicted"/>
<dbReference type="PRINTS" id="PR00505">
    <property type="entry name" value="D12N6MTFRASE"/>
</dbReference>
<dbReference type="EMBL" id="JAJISD010000005">
    <property type="protein sequence ID" value="MCC8429888.1"/>
    <property type="molecule type" value="Genomic_DNA"/>
</dbReference>
<comment type="catalytic activity">
    <reaction evidence="5">
        <text>a 2'-deoxyadenosine in DNA + S-adenosyl-L-methionine = an N(6)-methyl-2'-deoxyadenosine in DNA + S-adenosyl-L-homocysteine + H(+)</text>
        <dbReference type="Rhea" id="RHEA:15197"/>
        <dbReference type="Rhea" id="RHEA-COMP:12418"/>
        <dbReference type="Rhea" id="RHEA-COMP:12419"/>
        <dbReference type="ChEBI" id="CHEBI:15378"/>
        <dbReference type="ChEBI" id="CHEBI:57856"/>
        <dbReference type="ChEBI" id="CHEBI:59789"/>
        <dbReference type="ChEBI" id="CHEBI:90615"/>
        <dbReference type="ChEBI" id="CHEBI:90616"/>
        <dbReference type="EC" id="2.1.1.72"/>
    </reaction>
</comment>
<protein>
    <recommendedName>
        <fullName evidence="1">site-specific DNA-methyltransferase (adenine-specific)</fullName>
        <ecNumber evidence="1">2.1.1.72</ecNumber>
    </recommendedName>
</protein>
<keyword evidence="3" id="KW-0808">Transferase</keyword>
<keyword evidence="2 6" id="KW-0489">Methyltransferase</keyword>
<evidence type="ECO:0000256" key="4">
    <source>
        <dbReference type="ARBA" id="ARBA00022691"/>
    </source>
</evidence>